<gene>
    <name evidence="1" type="ORF">KD144_00520</name>
</gene>
<accession>A0A941JJN8</accession>
<protein>
    <submittedName>
        <fullName evidence="1">Minor capsid protein</fullName>
    </submittedName>
</protein>
<evidence type="ECO:0000313" key="1">
    <source>
        <dbReference type="EMBL" id="MBR8668008.1"/>
    </source>
</evidence>
<dbReference type="RefSeq" id="WP_212116646.1">
    <property type="nucleotide sequence ID" value="NZ_JAGTPX020000001.1"/>
</dbReference>
<reference evidence="1" key="1">
    <citation type="submission" date="2021-04" db="EMBL/GenBank/DDBJ databases">
        <title>Genomic analysis of electroactive and textile dye degrading Bacillus circulans strain: DC10 isolated from constructed wetland-microbial fuel cells treating textile dye wastewaters.</title>
        <authorList>
            <person name="Patel D.U."/>
            <person name="Desai C.R."/>
        </authorList>
    </citation>
    <scope>NUCLEOTIDE SEQUENCE</scope>
    <source>
        <strain evidence="1">DC10</strain>
    </source>
</reference>
<dbReference type="AlphaFoldDB" id="A0A941JJN8"/>
<organism evidence="1">
    <name type="scientific">Niallia circulans</name>
    <name type="common">Bacillus circulans</name>
    <dbReference type="NCBI Taxonomy" id="1397"/>
    <lineage>
        <taxon>Bacteria</taxon>
        <taxon>Bacillati</taxon>
        <taxon>Bacillota</taxon>
        <taxon>Bacilli</taxon>
        <taxon>Bacillales</taxon>
        <taxon>Bacillaceae</taxon>
        <taxon>Niallia</taxon>
    </lineage>
</organism>
<name>A0A941JJN8_NIACI</name>
<comment type="caution">
    <text evidence="1">The sequence shown here is derived from an EMBL/GenBank/DDBJ whole genome shotgun (WGS) entry which is preliminary data.</text>
</comment>
<proteinExistence type="predicted"/>
<sequence length="130" mass="14952">MTMDFLERLVYLLDSQKYYSTVLSPILGTGNSIAVTTLPSRTYQYYMDGSYSQGYAFQISTKHEQQLVAYNTCQLIVDFLKDRKSIPSENNSYEFEGIDIQTSPNLLMKDDKYYIFTAQLSANLLVYKGD</sequence>
<dbReference type="EMBL" id="JAGTPX010000001">
    <property type="protein sequence ID" value="MBR8668008.1"/>
    <property type="molecule type" value="Genomic_DNA"/>
</dbReference>